<evidence type="ECO:0000256" key="7">
    <source>
        <dbReference type="ARBA" id="ARBA00058004"/>
    </source>
</evidence>
<dbReference type="Gene3D" id="1.10.287.130">
    <property type="match status" value="1"/>
</dbReference>
<feature type="transmembrane region" description="Helical" evidence="10">
    <location>
        <begin position="60"/>
        <end position="79"/>
    </location>
</feature>
<keyword evidence="10" id="KW-1133">Transmembrane helix</keyword>
<evidence type="ECO:0000256" key="1">
    <source>
        <dbReference type="ARBA" id="ARBA00000085"/>
    </source>
</evidence>
<dbReference type="AlphaFoldDB" id="A0A4Q9GVP6"/>
<dbReference type="Gene3D" id="3.30.565.10">
    <property type="entry name" value="Histidine kinase-like ATPase, C-terminal domain"/>
    <property type="match status" value="1"/>
</dbReference>
<accession>A0A4Q9GVP6</accession>
<feature type="domain" description="Response regulatory" evidence="12">
    <location>
        <begin position="481"/>
        <end position="600"/>
    </location>
</feature>
<evidence type="ECO:0000256" key="8">
    <source>
        <dbReference type="ARBA" id="ARBA00070152"/>
    </source>
</evidence>
<dbReference type="InterPro" id="IPR005467">
    <property type="entry name" value="His_kinase_dom"/>
</dbReference>
<dbReference type="PANTHER" id="PTHR45339">
    <property type="entry name" value="HYBRID SIGNAL TRANSDUCTION HISTIDINE KINASE J"/>
    <property type="match status" value="1"/>
</dbReference>
<evidence type="ECO:0000259" key="11">
    <source>
        <dbReference type="PROSITE" id="PS50109"/>
    </source>
</evidence>
<dbReference type="PROSITE" id="PS50109">
    <property type="entry name" value="HIS_KIN"/>
    <property type="match status" value="1"/>
</dbReference>
<feature type="transmembrane region" description="Helical" evidence="10">
    <location>
        <begin position="121"/>
        <end position="142"/>
    </location>
</feature>
<comment type="catalytic activity">
    <reaction evidence="1">
        <text>ATP + protein L-histidine = ADP + protein N-phospho-L-histidine.</text>
        <dbReference type="EC" id="2.7.13.3"/>
    </reaction>
</comment>
<protein>
    <recommendedName>
        <fullName evidence="8">Virulence sensor protein BvgS</fullName>
        <ecNumber evidence="2">2.7.13.3</ecNumber>
    </recommendedName>
</protein>
<dbReference type="CDD" id="cd17546">
    <property type="entry name" value="REC_hyHK_CKI1_RcsC-like"/>
    <property type="match status" value="1"/>
</dbReference>
<dbReference type="SUPFAM" id="SSF52172">
    <property type="entry name" value="CheY-like"/>
    <property type="match status" value="1"/>
</dbReference>
<evidence type="ECO:0000256" key="6">
    <source>
        <dbReference type="ARBA" id="ARBA00023026"/>
    </source>
</evidence>
<dbReference type="InterPro" id="IPR036890">
    <property type="entry name" value="HATPase_C_sf"/>
</dbReference>
<dbReference type="Gene3D" id="3.40.50.2300">
    <property type="match status" value="1"/>
</dbReference>
<dbReference type="SUPFAM" id="SSF55874">
    <property type="entry name" value="ATPase domain of HSP90 chaperone/DNA topoisomerase II/histidine kinase"/>
    <property type="match status" value="1"/>
</dbReference>
<dbReference type="InterPro" id="IPR011006">
    <property type="entry name" value="CheY-like_superfamily"/>
</dbReference>
<keyword evidence="10" id="KW-0472">Membrane</keyword>
<feature type="transmembrane region" description="Helical" evidence="10">
    <location>
        <begin position="99"/>
        <end position="115"/>
    </location>
</feature>
<dbReference type="Pfam" id="PF00512">
    <property type="entry name" value="HisKA"/>
    <property type="match status" value="1"/>
</dbReference>
<comment type="caution">
    <text evidence="13">The sequence shown here is derived from an EMBL/GenBank/DDBJ whole genome shotgun (WGS) entry which is preliminary data.</text>
</comment>
<proteinExistence type="predicted"/>
<evidence type="ECO:0000256" key="9">
    <source>
        <dbReference type="PROSITE-ProRule" id="PRU00169"/>
    </source>
</evidence>
<evidence type="ECO:0000259" key="12">
    <source>
        <dbReference type="PROSITE" id="PS50110"/>
    </source>
</evidence>
<evidence type="ECO:0000256" key="3">
    <source>
        <dbReference type="ARBA" id="ARBA00022553"/>
    </source>
</evidence>
<dbReference type="SMART" id="SM00448">
    <property type="entry name" value="REC"/>
    <property type="match status" value="1"/>
</dbReference>
<keyword evidence="10" id="KW-0812">Transmembrane</keyword>
<evidence type="ECO:0000313" key="14">
    <source>
        <dbReference type="Proteomes" id="UP000292120"/>
    </source>
</evidence>
<dbReference type="RefSeq" id="WP_130969191.1">
    <property type="nucleotide sequence ID" value="NZ_SIXI01000008.1"/>
</dbReference>
<dbReference type="FunFam" id="3.30.565.10:FF:000010">
    <property type="entry name" value="Sensor histidine kinase RcsC"/>
    <property type="match status" value="1"/>
</dbReference>
<dbReference type="Pfam" id="PF02518">
    <property type="entry name" value="HATPase_c"/>
    <property type="match status" value="1"/>
</dbReference>
<name>A0A4Q9GVP6_9BURK</name>
<dbReference type="PANTHER" id="PTHR45339:SF1">
    <property type="entry name" value="HYBRID SIGNAL TRANSDUCTION HISTIDINE KINASE J"/>
    <property type="match status" value="1"/>
</dbReference>
<dbReference type="Pfam" id="PF00072">
    <property type="entry name" value="Response_reg"/>
    <property type="match status" value="1"/>
</dbReference>
<keyword evidence="4" id="KW-0732">Signal</keyword>
<keyword evidence="5" id="KW-0902">Two-component regulatory system</keyword>
<feature type="domain" description="Histidine kinase" evidence="11">
    <location>
        <begin position="234"/>
        <end position="451"/>
    </location>
</feature>
<dbReference type="EMBL" id="SIXI01000008">
    <property type="protein sequence ID" value="TBO27922.1"/>
    <property type="molecule type" value="Genomic_DNA"/>
</dbReference>
<dbReference type="SMART" id="SM00388">
    <property type="entry name" value="HisKA"/>
    <property type="match status" value="1"/>
</dbReference>
<evidence type="ECO:0000256" key="5">
    <source>
        <dbReference type="ARBA" id="ARBA00023012"/>
    </source>
</evidence>
<keyword evidence="6" id="KW-0843">Virulence</keyword>
<reference evidence="13 14" key="1">
    <citation type="submission" date="2019-02" db="EMBL/GenBank/DDBJ databases">
        <title>Aquabacterium sp. strain KMB7.</title>
        <authorList>
            <person name="Chen W.-M."/>
        </authorList>
    </citation>
    <scope>NUCLEOTIDE SEQUENCE [LARGE SCALE GENOMIC DNA]</scope>
    <source>
        <strain evidence="13 14">KMB7</strain>
    </source>
</reference>
<evidence type="ECO:0000313" key="13">
    <source>
        <dbReference type="EMBL" id="TBO27922.1"/>
    </source>
</evidence>
<dbReference type="CDD" id="cd16922">
    <property type="entry name" value="HATPase_EvgS-ArcB-TorS-like"/>
    <property type="match status" value="1"/>
</dbReference>
<evidence type="ECO:0000256" key="4">
    <source>
        <dbReference type="ARBA" id="ARBA00022729"/>
    </source>
</evidence>
<dbReference type="InterPro" id="IPR004358">
    <property type="entry name" value="Sig_transdc_His_kin-like_C"/>
</dbReference>
<dbReference type="InterPro" id="IPR001789">
    <property type="entry name" value="Sig_transdc_resp-reg_receiver"/>
</dbReference>
<organism evidence="13 14">
    <name type="scientific">Aquabacterium lacunae</name>
    <dbReference type="NCBI Taxonomy" id="2528630"/>
    <lineage>
        <taxon>Bacteria</taxon>
        <taxon>Pseudomonadati</taxon>
        <taxon>Pseudomonadota</taxon>
        <taxon>Betaproteobacteria</taxon>
        <taxon>Burkholderiales</taxon>
        <taxon>Aquabacterium</taxon>
    </lineage>
</organism>
<dbReference type="OrthoDB" id="8577169at2"/>
<comment type="function">
    <text evidence="7">Member of the two-component regulatory system BvgS/BvgA. Phosphorylates BvgA via a four-step phosphorelay in response to environmental signals.</text>
</comment>
<dbReference type="InterPro" id="IPR003661">
    <property type="entry name" value="HisK_dim/P_dom"/>
</dbReference>
<dbReference type="SUPFAM" id="SSF47384">
    <property type="entry name" value="Homodimeric domain of signal transducing histidine kinase"/>
    <property type="match status" value="1"/>
</dbReference>
<dbReference type="CDD" id="cd00082">
    <property type="entry name" value="HisKA"/>
    <property type="match status" value="1"/>
</dbReference>
<feature type="transmembrane region" description="Helical" evidence="10">
    <location>
        <begin position="174"/>
        <end position="193"/>
    </location>
</feature>
<keyword evidence="14" id="KW-1185">Reference proteome</keyword>
<gene>
    <name evidence="13" type="ORF">EYS42_15930</name>
</gene>
<sequence>MQILPPIHDTDLSPSLTAKVDQDRLRILFEHLPASLIGSLLLVFGLGWMMGQLISPEAAWVWMAIKLVTVALRGAHLVWGHGHPDRTADPRAYLRGMRWLVAIDGLAWGMAAWYFTPPENLDAAVVVLGCLLGLSAMASYSLAIDFRTLSAFIVPILGPCVPFCLTRPDIMGHFGAVAMGAFLLMLISQGWRVQNRVHELLRLRFVNEEIAQQREQALEEARQHSEARSRFLATVSHEMRTPLHGMLGLTRLLRHEDPRDDQAERLRLIERSGEHLLMVINDVLDFSRMEAGRMQFQSRPFDLSRVLEDVEGIFQVLARRKGLSLTLTSNWEGPMPLIGDPGRIRQVLHNLLGNAIKFTERGNIQVHAWHREAGRFDLVVRDTGPGIDEADRQRIFEAFTQGESGLSRARGGTGLGLSIARQLCQGMGGDLVCESIPGVGSTFTASVQCEVSPELLVPARDTDSPRPPEFADSGWLTLGARVLLVEDNPVNVVVAEAMLRNLGYEVHTVGDGLQAVHWLSQHSCDVVLMDCAMPVMDGFDATREIRRREQQGGVSRLPVVALTAHLAAEERERCHEAGMDDFLSKPFDADDLQRVVERCLTQGALLRTL</sequence>
<dbReference type="GO" id="GO:0000155">
    <property type="term" value="F:phosphorelay sensor kinase activity"/>
    <property type="evidence" value="ECO:0007669"/>
    <property type="project" value="InterPro"/>
</dbReference>
<dbReference type="SMART" id="SM00387">
    <property type="entry name" value="HATPase_c"/>
    <property type="match status" value="1"/>
</dbReference>
<evidence type="ECO:0000256" key="10">
    <source>
        <dbReference type="SAM" id="Phobius"/>
    </source>
</evidence>
<dbReference type="PROSITE" id="PS50110">
    <property type="entry name" value="RESPONSE_REGULATORY"/>
    <property type="match status" value="1"/>
</dbReference>
<feature type="transmembrane region" description="Helical" evidence="10">
    <location>
        <begin position="34"/>
        <end position="54"/>
    </location>
</feature>
<dbReference type="InterPro" id="IPR003594">
    <property type="entry name" value="HATPase_dom"/>
</dbReference>
<dbReference type="Proteomes" id="UP000292120">
    <property type="component" value="Unassembled WGS sequence"/>
</dbReference>
<feature type="modified residue" description="4-aspartylphosphate" evidence="9">
    <location>
        <position position="530"/>
    </location>
</feature>
<evidence type="ECO:0000256" key="2">
    <source>
        <dbReference type="ARBA" id="ARBA00012438"/>
    </source>
</evidence>
<dbReference type="EC" id="2.7.13.3" evidence="2"/>
<keyword evidence="3 9" id="KW-0597">Phosphoprotein</keyword>
<dbReference type="InterPro" id="IPR036097">
    <property type="entry name" value="HisK_dim/P_sf"/>
</dbReference>
<dbReference type="PRINTS" id="PR00344">
    <property type="entry name" value="BCTRLSENSOR"/>
</dbReference>